<evidence type="ECO:0000313" key="2">
    <source>
        <dbReference type="Proteomes" id="UP000295509"/>
    </source>
</evidence>
<dbReference type="RefSeq" id="WP_134194275.1">
    <property type="nucleotide sequence ID" value="NZ_JBHLUW010000016.1"/>
</dbReference>
<dbReference type="EMBL" id="SORE01000017">
    <property type="protein sequence ID" value="TDY43860.1"/>
    <property type="molecule type" value="Genomic_DNA"/>
</dbReference>
<organism evidence="1 2">
    <name type="scientific">Paraburkholderia rhizosphaerae</name>
    <dbReference type="NCBI Taxonomy" id="480658"/>
    <lineage>
        <taxon>Bacteria</taxon>
        <taxon>Pseudomonadati</taxon>
        <taxon>Pseudomonadota</taxon>
        <taxon>Betaproteobacteria</taxon>
        <taxon>Burkholderiales</taxon>
        <taxon>Burkholderiaceae</taxon>
        <taxon>Paraburkholderia</taxon>
    </lineage>
</organism>
<dbReference type="OrthoDB" id="6161020at2"/>
<proteinExistence type="predicted"/>
<sequence>MSSNPSNPSNPSNTKNPQIRKFIDVQKALKGASYPARKQSLLETAKRNDADEEVMEALAALDDSEFESPAAISKAVGNEE</sequence>
<dbReference type="InterPro" id="IPR021527">
    <property type="entry name" value="DUF2795"/>
</dbReference>
<protein>
    <submittedName>
        <fullName evidence="1">Uncharacterized protein DUF2795</fullName>
    </submittedName>
</protein>
<keyword evidence="2" id="KW-1185">Reference proteome</keyword>
<dbReference type="Pfam" id="PF11387">
    <property type="entry name" value="DUF2795"/>
    <property type="match status" value="1"/>
</dbReference>
<reference evidence="1 2" key="1">
    <citation type="submission" date="2019-03" db="EMBL/GenBank/DDBJ databases">
        <title>Genomic Encyclopedia of Type Strains, Phase III (KMG-III): the genomes of soil and plant-associated and newly described type strains.</title>
        <authorList>
            <person name="Whitman W."/>
        </authorList>
    </citation>
    <scope>NUCLEOTIDE SEQUENCE [LARGE SCALE GENOMIC DNA]</scope>
    <source>
        <strain evidence="1 2">LMG 29544</strain>
    </source>
</reference>
<accession>A0A4R8LJB6</accession>
<evidence type="ECO:0000313" key="1">
    <source>
        <dbReference type="EMBL" id="TDY43860.1"/>
    </source>
</evidence>
<comment type="caution">
    <text evidence="1">The sequence shown here is derived from an EMBL/GenBank/DDBJ whole genome shotgun (WGS) entry which is preliminary data.</text>
</comment>
<dbReference type="AlphaFoldDB" id="A0A4R8LJB6"/>
<gene>
    <name evidence="1" type="ORF">BX592_11762</name>
</gene>
<name>A0A4R8LJB6_9BURK</name>
<dbReference type="Proteomes" id="UP000295509">
    <property type="component" value="Unassembled WGS sequence"/>
</dbReference>